<gene>
    <name evidence="9" type="ORF">C8P66_10960</name>
</gene>
<feature type="transmembrane region" description="Helical" evidence="7">
    <location>
        <begin position="255"/>
        <end position="280"/>
    </location>
</feature>
<organism evidence="9 10">
    <name type="scientific">Humitalea rosea</name>
    <dbReference type="NCBI Taxonomy" id="990373"/>
    <lineage>
        <taxon>Bacteria</taxon>
        <taxon>Pseudomonadati</taxon>
        <taxon>Pseudomonadota</taxon>
        <taxon>Alphaproteobacteria</taxon>
        <taxon>Acetobacterales</taxon>
        <taxon>Roseomonadaceae</taxon>
        <taxon>Humitalea</taxon>
    </lineage>
</organism>
<dbReference type="Proteomes" id="UP000249688">
    <property type="component" value="Unassembled WGS sequence"/>
</dbReference>
<dbReference type="GO" id="GO:0098797">
    <property type="term" value="C:plasma membrane protein complex"/>
    <property type="evidence" value="ECO:0007669"/>
    <property type="project" value="TreeGrafter"/>
</dbReference>
<evidence type="ECO:0000256" key="7">
    <source>
        <dbReference type="SAM" id="Phobius"/>
    </source>
</evidence>
<keyword evidence="4 7" id="KW-0812">Transmembrane</keyword>
<dbReference type="RefSeq" id="WP_111397969.1">
    <property type="nucleotide sequence ID" value="NZ_QKYU01000009.1"/>
</dbReference>
<evidence type="ECO:0000256" key="6">
    <source>
        <dbReference type="ARBA" id="ARBA00023136"/>
    </source>
</evidence>
<comment type="caution">
    <text evidence="9">The sequence shown here is derived from an EMBL/GenBank/DDBJ whole genome shotgun (WGS) entry which is preliminary data.</text>
</comment>
<evidence type="ECO:0000256" key="5">
    <source>
        <dbReference type="ARBA" id="ARBA00022989"/>
    </source>
</evidence>
<protein>
    <submittedName>
        <fullName evidence="9">Putative ABC transport system permease protein</fullName>
    </submittedName>
</protein>
<proteinExistence type="inferred from homology"/>
<dbReference type="PANTHER" id="PTHR30489:SF0">
    <property type="entry name" value="LIPOPROTEIN-RELEASING SYSTEM TRANSMEMBRANE PROTEIN LOLE"/>
    <property type="match status" value="1"/>
</dbReference>
<reference evidence="9 10" key="1">
    <citation type="submission" date="2018-06" db="EMBL/GenBank/DDBJ databases">
        <title>Genomic Encyclopedia of Archaeal and Bacterial Type Strains, Phase II (KMG-II): from individual species to whole genera.</title>
        <authorList>
            <person name="Goeker M."/>
        </authorList>
    </citation>
    <scope>NUCLEOTIDE SEQUENCE [LARGE SCALE GENOMIC DNA]</scope>
    <source>
        <strain evidence="9 10">DSM 24525</strain>
    </source>
</reference>
<evidence type="ECO:0000256" key="2">
    <source>
        <dbReference type="ARBA" id="ARBA00005236"/>
    </source>
</evidence>
<dbReference type="EMBL" id="QKYU01000009">
    <property type="protein sequence ID" value="PZW46563.1"/>
    <property type="molecule type" value="Genomic_DNA"/>
</dbReference>
<feature type="domain" description="ABC3 transporter permease C-terminal" evidence="8">
    <location>
        <begin position="259"/>
        <end position="378"/>
    </location>
</feature>
<keyword evidence="5 7" id="KW-1133">Transmembrane helix</keyword>
<dbReference type="OrthoDB" id="5410375at2"/>
<keyword evidence="6 7" id="KW-0472">Membrane</keyword>
<dbReference type="PANTHER" id="PTHR30489">
    <property type="entry name" value="LIPOPROTEIN-RELEASING SYSTEM TRANSMEMBRANE PROTEIN LOLE"/>
    <property type="match status" value="1"/>
</dbReference>
<evidence type="ECO:0000256" key="3">
    <source>
        <dbReference type="ARBA" id="ARBA00022475"/>
    </source>
</evidence>
<sequence>MRALRLALADLRHEPAFTLCSVLALAAVIAPLILLAGLRAGVIAGMAEDMGASPRAREIVNTTNLTLSPDWFTALAARPEVGFLIPRTRLLAATGRLEAGASPGHVIPVEVLPTAPGDPLLRGVPPPGPGQVVISTGAAQRLGVGPGDALRLRVILTGAEDIFRASLTVAAIAPPSASARDAIFAEPALGRGIQDFIDRRAAGTEATTAEGFRLYARRLEDVPVLVARLRAENIETASRAEDVAALLALDRNLTAGVAVIAAVGGAGFVLGLAAALWASVERKRRTLALLRLMGMRRAGLVMLPVWQALVFALLGTLVAAAVAQGAASIVNRLALLGASDGRDLARIGMLEVGGAGILSMLAAMVAAVAAARRAAAIDPAEGLRDA</sequence>
<comment type="subcellular location">
    <subcellularLocation>
        <location evidence="1">Cell membrane</location>
        <topology evidence="1">Multi-pass membrane protein</topology>
    </subcellularLocation>
</comment>
<evidence type="ECO:0000259" key="8">
    <source>
        <dbReference type="Pfam" id="PF02687"/>
    </source>
</evidence>
<feature type="transmembrane region" description="Helical" evidence="7">
    <location>
        <begin position="301"/>
        <end position="327"/>
    </location>
</feature>
<dbReference type="Pfam" id="PF02687">
    <property type="entry name" value="FtsX"/>
    <property type="match status" value="1"/>
</dbReference>
<dbReference type="GO" id="GO:0044874">
    <property type="term" value="P:lipoprotein localization to outer membrane"/>
    <property type="evidence" value="ECO:0007669"/>
    <property type="project" value="TreeGrafter"/>
</dbReference>
<name>A0A2W7IIT6_9PROT</name>
<comment type="similarity">
    <text evidence="2">Belongs to the ABC-4 integral membrane protein family. LolC/E subfamily.</text>
</comment>
<keyword evidence="10" id="KW-1185">Reference proteome</keyword>
<keyword evidence="3" id="KW-1003">Cell membrane</keyword>
<accession>A0A2W7IIT6</accession>
<feature type="transmembrane region" description="Helical" evidence="7">
    <location>
        <begin position="347"/>
        <end position="371"/>
    </location>
</feature>
<dbReference type="InterPro" id="IPR051447">
    <property type="entry name" value="Lipoprotein-release_system"/>
</dbReference>
<evidence type="ECO:0000313" key="10">
    <source>
        <dbReference type="Proteomes" id="UP000249688"/>
    </source>
</evidence>
<dbReference type="AlphaFoldDB" id="A0A2W7IIT6"/>
<evidence type="ECO:0000256" key="4">
    <source>
        <dbReference type="ARBA" id="ARBA00022692"/>
    </source>
</evidence>
<dbReference type="InterPro" id="IPR003838">
    <property type="entry name" value="ABC3_permease_C"/>
</dbReference>
<evidence type="ECO:0000256" key="1">
    <source>
        <dbReference type="ARBA" id="ARBA00004651"/>
    </source>
</evidence>
<evidence type="ECO:0000313" key="9">
    <source>
        <dbReference type="EMBL" id="PZW46563.1"/>
    </source>
</evidence>